<dbReference type="Gene3D" id="3.30.70.270">
    <property type="match status" value="1"/>
</dbReference>
<feature type="domain" description="Reverse transcriptase/retrotransposon-derived protein RNase H-like" evidence="1">
    <location>
        <begin position="87"/>
        <end position="130"/>
    </location>
</feature>
<dbReference type="PANTHER" id="PTHR33064">
    <property type="entry name" value="POL PROTEIN"/>
    <property type="match status" value="1"/>
</dbReference>
<dbReference type="PANTHER" id="PTHR33064:SF37">
    <property type="entry name" value="RIBONUCLEASE H"/>
    <property type="match status" value="1"/>
</dbReference>
<dbReference type="InterPro" id="IPR043502">
    <property type="entry name" value="DNA/RNA_pol_sf"/>
</dbReference>
<keyword evidence="3" id="KW-1185">Reference proteome</keyword>
<proteinExistence type="predicted"/>
<dbReference type="Pfam" id="PF17919">
    <property type="entry name" value="RT_RNaseH_2"/>
    <property type="match status" value="1"/>
</dbReference>
<evidence type="ECO:0000313" key="2">
    <source>
        <dbReference type="EMBL" id="MBW0524801.1"/>
    </source>
</evidence>
<dbReference type="AlphaFoldDB" id="A0A9Q3I0C5"/>
<protein>
    <recommendedName>
        <fullName evidence="1">Reverse transcriptase/retrotransposon-derived protein RNase H-like domain-containing protein</fullName>
    </recommendedName>
</protein>
<reference evidence="2" key="1">
    <citation type="submission" date="2021-03" db="EMBL/GenBank/DDBJ databases">
        <title>Draft genome sequence of rust myrtle Austropuccinia psidii MF-1, a brazilian biotype.</title>
        <authorList>
            <person name="Quecine M.C."/>
            <person name="Pachon D.M.R."/>
            <person name="Bonatelli M.L."/>
            <person name="Correr F.H."/>
            <person name="Franceschini L.M."/>
            <person name="Leite T.F."/>
            <person name="Margarido G.R.A."/>
            <person name="Almeida C.A."/>
            <person name="Ferrarezi J.A."/>
            <person name="Labate C.A."/>
        </authorList>
    </citation>
    <scope>NUCLEOTIDE SEQUENCE</scope>
    <source>
        <strain evidence="2">MF-1</strain>
    </source>
</reference>
<accession>A0A9Q3I0C5</accession>
<dbReference type="Proteomes" id="UP000765509">
    <property type="component" value="Unassembled WGS sequence"/>
</dbReference>
<dbReference type="OrthoDB" id="5593162at2759"/>
<dbReference type="InterPro" id="IPR041577">
    <property type="entry name" value="RT_RNaseH_2"/>
</dbReference>
<dbReference type="InterPro" id="IPR051320">
    <property type="entry name" value="Viral_Replic_Matur_Polypro"/>
</dbReference>
<dbReference type="EMBL" id="AVOT02031296">
    <property type="protein sequence ID" value="MBW0524801.1"/>
    <property type="molecule type" value="Genomic_DNA"/>
</dbReference>
<dbReference type="InterPro" id="IPR043128">
    <property type="entry name" value="Rev_trsase/Diguanyl_cyclase"/>
</dbReference>
<evidence type="ECO:0000313" key="3">
    <source>
        <dbReference type="Proteomes" id="UP000765509"/>
    </source>
</evidence>
<evidence type="ECO:0000259" key="1">
    <source>
        <dbReference type="Pfam" id="PF17919"/>
    </source>
</evidence>
<gene>
    <name evidence="2" type="ORF">O181_064516</name>
</gene>
<sequence length="188" mass="21808">MNMKISPKKCKFGFEEPKALGHVVCGLSLGIDKNKLAAVLLKPITKNKREMMSFIGFSSYYRQHLKYLAIISKSLYRIGDQQTVFEMTEERIRAYDKIKKALTEAPLLLMPDYNIPFELYIDAFEDGLGQPYVRSKLLMTNQQRALCVTSQDKSNQQKQDMVQARWSSYAWYGPLKNYTIILIEVLFK</sequence>
<name>A0A9Q3I0C5_9BASI</name>
<organism evidence="2 3">
    <name type="scientific">Austropuccinia psidii MF-1</name>
    <dbReference type="NCBI Taxonomy" id="1389203"/>
    <lineage>
        <taxon>Eukaryota</taxon>
        <taxon>Fungi</taxon>
        <taxon>Dikarya</taxon>
        <taxon>Basidiomycota</taxon>
        <taxon>Pucciniomycotina</taxon>
        <taxon>Pucciniomycetes</taxon>
        <taxon>Pucciniales</taxon>
        <taxon>Sphaerophragmiaceae</taxon>
        <taxon>Austropuccinia</taxon>
    </lineage>
</organism>
<dbReference type="SUPFAM" id="SSF56672">
    <property type="entry name" value="DNA/RNA polymerases"/>
    <property type="match status" value="1"/>
</dbReference>
<comment type="caution">
    <text evidence="2">The sequence shown here is derived from an EMBL/GenBank/DDBJ whole genome shotgun (WGS) entry which is preliminary data.</text>
</comment>